<dbReference type="EMBL" id="JAHRIQ010035086">
    <property type="protein sequence ID" value="MEQ2231918.1"/>
    <property type="molecule type" value="Genomic_DNA"/>
</dbReference>
<gene>
    <name evidence="1" type="ORF">ILYODFUR_005597</name>
</gene>
<accession>A0ABV0TG93</accession>
<name>A0ABV0TG93_9TELE</name>
<evidence type="ECO:0000313" key="2">
    <source>
        <dbReference type="Proteomes" id="UP001482620"/>
    </source>
</evidence>
<reference evidence="1 2" key="1">
    <citation type="submission" date="2021-06" db="EMBL/GenBank/DDBJ databases">
        <authorList>
            <person name="Palmer J.M."/>
        </authorList>
    </citation>
    <scope>NUCLEOTIDE SEQUENCE [LARGE SCALE GENOMIC DNA]</scope>
    <source>
        <strain evidence="2">if_2019</strain>
        <tissue evidence="1">Muscle</tissue>
    </source>
</reference>
<proteinExistence type="predicted"/>
<dbReference type="Proteomes" id="UP001482620">
    <property type="component" value="Unassembled WGS sequence"/>
</dbReference>
<protein>
    <submittedName>
        <fullName evidence="1">Uncharacterized protein</fullName>
    </submittedName>
</protein>
<evidence type="ECO:0000313" key="1">
    <source>
        <dbReference type="EMBL" id="MEQ2231918.1"/>
    </source>
</evidence>
<sequence>MQSALASPGSPNYTCCYNQRAVHHLKICGLLIKSSSVKVEGFLSECHWRTCSMETGPEVFLFDALKVSGGRRRAMLSLCSSVLLFDVVLKFFLL</sequence>
<comment type="caution">
    <text evidence="1">The sequence shown here is derived from an EMBL/GenBank/DDBJ whole genome shotgun (WGS) entry which is preliminary data.</text>
</comment>
<organism evidence="1 2">
    <name type="scientific">Ilyodon furcidens</name>
    <name type="common">goldbreast splitfin</name>
    <dbReference type="NCBI Taxonomy" id="33524"/>
    <lineage>
        <taxon>Eukaryota</taxon>
        <taxon>Metazoa</taxon>
        <taxon>Chordata</taxon>
        <taxon>Craniata</taxon>
        <taxon>Vertebrata</taxon>
        <taxon>Euteleostomi</taxon>
        <taxon>Actinopterygii</taxon>
        <taxon>Neopterygii</taxon>
        <taxon>Teleostei</taxon>
        <taxon>Neoteleostei</taxon>
        <taxon>Acanthomorphata</taxon>
        <taxon>Ovalentaria</taxon>
        <taxon>Atherinomorphae</taxon>
        <taxon>Cyprinodontiformes</taxon>
        <taxon>Goodeidae</taxon>
        <taxon>Ilyodon</taxon>
    </lineage>
</organism>
<keyword evidence="2" id="KW-1185">Reference proteome</keyword>